<gene>
    <name evidence="1" type="ORF">LIER_26488</name>
</gene>
<protein>
    <submittedName>
        <fullName evidence="1">Uncharacterized protein</fullName>
    </submittedName>
</protein>
<dbReference type="EMBL" id="BAABME010008250">
    <property type="protein sequence ID" value="GAA0172717.1"/>
    <property type="molecule type" value="Genomic_DNA"/>
</dbReference>
<name>A0AAV3R8I6_LITER</name>
<sequence length="152" mass="16994">MNPYPQCLLVTRTSGRCLDTPIVHASSSKGQESDSAPKVTSGYSETYLDVPYILPGGYEVTNKSKLGKALDSRATRPLLLEEFGKPYVEYSDPLELQGVIAKHLVRAMNASHVLARRVDRLDVDLCLSPENERASQFKVQELEKEIDDLLWN</sequence>
<accession>A0AAV3R8I6</accession>
<dbReference type="Proteomes" id="UP001454036">
    <property type="component" value="Unassembled WGS sequence"/>
</dbReference>
<keyword evidence="2" id="KW-1185">Reference proteome</keyword>
<dbReference type="AlphaFoldDB" id="A0AAV3R8I6"/>
<organism evidence="1 2">
    <name type="scientific">Lithospermum erythrorhizon</name>
    <name type="common">Purple gromwell</name>
    <name type="synonym">Lithospermum officinale var. erythrorhizon</name>
    <dbReference type="NCBI Taxonomy" id="34254"/>
    <lineage>
        <taxon>Eukaryota</taxon>
        <taxon>Viridiplantae</taxon>
        <taxon>Streptophyta</taxon>
        <taxon>Embryophyta</taxon>
        <taxon>Tracheophyta</taxon>
        <taxon>Spermatophyta</taxon>
        <taxon>Magnoliopsida</taxon>
        <taxon>eudicotyledons</taxon>
        <taxon>Gunneridae</taxon>
        <taxon>Pentapetalae</taxon>
        <taxon>asterids</taxon>
        <taxon>lamiids</taxon>
        <taxon>Boraginales</taxon>
        <taxon>Boraginaceae</taxon>
        <taxon>Boraginoideae</taxon>
        <taxon>Lithospermeae</taxon>
        <taxon>Lithospermum</taxon>
    </lineage>
</organism>
<proteinExistence type="predicted"/>
<evidence type="ECO:0000313" key="1">
    <source>
        <dbReference type="EMBL" id="GAA0172717.1"/>
    </source>
</evidence>
<reference evidence="1 2" key="1">
    <citation type="submission" date="2024-01" db="EMBL/GenBank/DDBJ databases">
        <title>The complete chloroplast genome sequence of Lithospermum erythrorhizon: insights into the phylogenetic relationship among Boraginaceae species and the maternal lineages of purple gromwells.</title>
        <authorList>
            <person name="Okada T."/>
            <person name="Watanabe K."/>
        </authorList>
    </citation>
    <scope>NUCLEOTIDE SEQUENCE [LARGE SCALE GENOMIC DNA]</scope>
</reference>
<comment type="caution">
    <text evidence="1">The sequence shown here is derived from an EMBL/GenBank/DDBJ whole genome shotgun (WGS) entry which is preliminary data.</text>
</comment>
<evidence type="ECO:0000313" key="2">
    <source>
        <dbReference type="Proteomes" id="UP001454036"/>
    </source>
</evidence>